<dbReference type="RefSeq" id="WP_281093971.1">
    <property type="nucleotide sequence ID" value="NZ_JARYZI010000004.1"/>
</dbReference>
<protein>
    <recommendedName>
        <fullName evidence="3">Class I SAM-dependent methyltransferase</fullName>
    </recommendedName>
</protein>
<dbReference type="Proteomes" id="UP001158045">
    <property type="component" value="Unassembled WGS sequence"/>
</dbReference>
<evidence type="ECO:0008006" key="3">
    <source>
        <dbReference type="Google" id="ProtNLM"/>
    </source>
</evidence>
<name>A0ABT6NCJ6_9FIRM</name>
<comment type="caution">
    <text evidence="1">The sequence shown here is derived from an EMBL/GenBank/DDBJ whole genome shotgun (WGS) entry which is preliminary data.</text>
</comment>
<proteinExistence type="predicted"/>
<organism evidence="1 2">
    <name type="scientific">Fusibacter bizertensis</name>
    <dbReference type="NCBI Taxonomy" id="1488331"/>
    <lineage>
        <taxon>Bacteria</taxon>
        <taxon>Bacillati</taxon>
        <taxon>Bacillota</taxon>
        <taxon>Clostridia</taxon>
        <taxon>Eubacteriales</taxon>
        <taxon>Eubacteriales Family XII. Incertae Sedis</taxon>
        <taxon>Fusibacter</taxon>
    </lineage>
</organism>
<accession>A0ABT6NCJ6</accession>
<gene>
    <name evidence="1" type="ORF">QE109_08285</name>
</gene>
<evidence type="ECO:0000313" key="2">
    <source>
        <dbReference type="Proteomes" id="UP001158045"/>
    </source>
</evidence>
<sequence length="203" mass="23234">MINIVNEFNTYKNSIGNRVALYRSVAKAFQIKSALYPGSHIDIMPSFVIPDVTYIDNFKGTVKFFNEMEAIHRFIDENKEYDGECKLNFIDSDYKKSLEIEPVDLIISQFAGFVGQETKRYLKAGGILLCNDSHGDATLAFSDEDYTFVGVIVSNNKIETKNLDCYFQFARKRPIDIGKVKGTMKGPNYKVKAENYLFRKIKK</sequence>
<keyword evidence="2" id="KW-1185">Reference proteome</keyword>
<dbReference type="EMBL" id="JARYZI010000004">
    <property type="protein sequence ID" value="MDH8678143.1"/>
    <property type="molecule type" value="Genomic_DNA"/>
</dbReference>
<evidence type="ECO:0000313" key="1">
    <source>
        <dbReference type="EMBL" id="MDH8678143.1"/>
    </source>
</evidence>
<reference evidence="1 2" key="1">
    <citation type="submission" date="2023-04" db="EMBL/GenBank/DDBJ databases">
        <title>Fusibacter bizertensis strain WBS, isolated from littoral bottom sediments of the Arctic seas - biochemical and genomic analysis.</title>
        <authorList>
            <person name="Brioukhanov A.L."/>
        </authorList>
    </citation>
    <scope>NUCLEOTIDE SEQUENCE [LARGE SCALE GENOMIC DNA]</scope>
    <source>
        <strain evidence="1 2">WBS</strain>
    </source>
</reference>